<keyword evidence="1 4" id="KW-0560">Oxidoreductase</keyword>
<keyword evidence="2" id="KW-0503">Monooxygenase</keyword>
<reference evidence="4 5" key="1">
    <citation type="submission" date="2020-08" db="EMBL/GenBank/DDBJ databases">
        <title>Sequencing the genomes of 1000 actinobacteria strains.</title>
        <authorList>
            <person name="Klenk H.-P."/>
        </authorList>
    </citation>
    <scope>NUCLEOTIDE SEQUENCE [LARGE SCALE GENOMIC DNA]</scope>
    <source>
        <strain evidence="4 5">DSM 43149</strain>
    </source>
</reference>
<dbReference type="PANTHER" id="PTHR13789:SF309">
    <property type="entry name" value="PUTATIVE (AFU_ORTHOLOGUE AFUA_6G14510)-RELATED"/>
    <property type="match status" value="1"/>
</dbReference>
<dbReference type="Pfam" id="PF01494">
    <property type="entry name" value="FAD_binding_3"/>
    <property type="match status" value="1"/>
</dbReference>
<evidence type="ECO:0000313" key="4">
    <source>
        <dbReference type="EMBL" id="MBB4766233.1"/>
    </source>
</evidence>
<feature type="domain" description="FAD-binding" evidence="3">
    <location>
        <begin position="4"/>
        <end position="328"/>
    </location>
</feature>
<dbReference type="Proteomes" id="UP000578112">
    <property type="component" value="Unassembled WGS sequence"/>
</dbReference>
<accession>A0A7W7I4S9</accession>
<dbReference type="InterPro" id="IPR050493">
    <property type="entry name" value="FAD-dep_Monooxygenase_BioMet"/>
</dbReference>
<dbReference type="InterPro" id="IPR036188">
    <property type="entry name" value="FAD/NAD-bd_sf"/>
</dbReference>
<dbReference type="SUPFAM" id="SSF51905">
    <property type="entry name" value="FAD/NAD(P)-binding domain"/>
    <property type="match status" value="1"/>
</dbReference>
<dbReference type="RefSeq" id="WP_184997373.1">
    <property type="nucleotide sequence ID" value="NZ_BOMK01000044.1"/>
</dbReference>
<evidence type="ECO:0000259" key="3">
    <source>
        <dbReference type="Pfam" id="PF01494"/>
    </source>
</evidence>
<dbReference type="EC" id="1.14.13.113" evidence="4"/>
<evidence type="ECO:0000256" key="2">
    <source>
        <dbReference type="ARBA" id="ARBA00023033"/>
    </source>
</evidence>
<proteinExistence type="predicted"/>
<keyword evidence="5" id="KW-1185">Reference proteome</keyword>
<protein>
    <submittedName>
        <fullName evidence="4">FAD-dependent urate hydroxylase</fullName>
        <ecNumber evidence="4">1.14.13.113</ecNumber>
    </submittedName>
</protein>
<dbReference type="InterPro" id="IPR002938">
    <property type="entry name" value="FAD-bd"/>
</dbReference>
<dbReference type="GO" id="GO:0102099">
    <property type="term" value="F:FAD-dependent urate hydroxylase activity"/>
    <property type="evidence" value="ECO:0007669"/>
    <property type="project" value="UniProtKB-EC"/>
</dbReference>
<evidence type="ECO:0000256" key="1">
    <source>
        <dbReference type="ARBA" id="ARBA00023002"/>
    </source>
</evidence>
<dbReference type="PRINTS" id="PR00420">
    <property type="entry name" value="RNGMNOXGNASE"/>
</dbReference>
<dbReference type="EMBL" id="JACHNH010000001">
    <property type="protein sequence ID" value="MBB4766233.1"/>
    <property type="molecule type" value="Genomic_DNA"/>
</dbReference>
<dbReference type="Gene3D" id="3.50.50.60">
    <property type="entry name" value="FAD/NAD(P)-binding domain"/>
    <property type="match status" value="1"/>
</dbReference>
<dbReference type="GO" id="GO:0071949">
    <property type="term" value="F:FAD binding"/>
    <property type="evidence" value="ECO:0007669"/>
    <property type="project" value="InterPro"/>
</dbReference>
<dbReference type="PANTHER" id="PTHR13789">
    <property type="entry name" value="MONOOXYGENASE"/>
    <property type="match status" value="1"/>
</dbReference>
<comment type="caution">
    <text evidence="4">The sequence shown here is derived from an EMBL/GenBank/DDBJ whole genome shotgun (WGS) entry which is preliminary data.</text>
</comment>
<dbReference type="AlphaFoldDB" id="A0A7W7I4S9"/>
<organism evidence="4 5">
    <name type="scientific">Actinoplanes digitatis</name>
    <dbReference type="NCBI Taxonomy" id="1868"/>
    <lineage>
        <taxon>Bacteria</taxon>
        <taxon>Bacillati</taxon>
        <taxon>Actinomycetota</taxon>
        <taxon>Actinomycetes</taxon>
        <taxon>Micromonosporales</taxon>
        <taxon>Micromonosporaceae</taxon>
        <taxon>Actinoplanes</taxon>
    </lineage>
</organism>
<gene>
    <name evidence="4" type="ORF">BJ971_006789</name>
</gene>
<name>A0A7W7I4S9_9ACTN</name>
<sequence length="369" mass="39059">MTLRILVVGAGISGLAAARGLRIAGFRPDVVEELPATTIPGAGIYLPGNASRALRLLGLDAPLRPLGDLIFRQVFQDSDGGELFELDVAALWAGVGESRALSRGDLQQVLLTGVGGEVRYDTAVRDLEIIDGAVKVEFDSGAGAEYDLVVGADGRRSTIRAKAGLGGAATPTGQIVYRSVVTGGPPVSDWTALLGRRSQFVVMPMGGRRLYCHADETVEPGAPNPADPVARVRELFQGFGGPVPAILDAMEKVQVARTDEVVLEGWSKGPVLLVGDAAHATAPTLAQGAAMAFEDAVVLGEVLKAGADDVPAALHAYEKRRAARCDQVRGWTQERDRTRDVAPAQRDPMLRRRGQSIFADQLRGLVEPF</sequence>
<evidence type="ECO:0000313" key="5">
    <source>
        <dbReference type="Proteomes" id="UP000578112"/>
    </source>
</evidence>